<evidence type="ECO:0000313" key="1">
    <source>
        <dbReference type="EMBL" id="SFZ83597.1"/>
    </source>
</evidence>
<dbReference type="Gene3D" id="3.40.50.150">
    <property type="entry name" value="Vaccinia Virus protein VP39"/>
    <property type="match status" value="1"/>
</dbReference>
<dbReference type="GO" id="GO:0032259">
    <property type="term" value="P:methylation"/>
    <property type="evidence" value="ECO:0007669"/>
    <property type="project" value="UniProtKB-KW"/>
</dbReference>
<dbReference type="AlphaFoldDB" id="A0A2H1EAW5"/>
<gene>
    <name evidence="1" type="ORF">MARIT_2134</name>
</gene>
<accession>A0A2H1EAW5</accession>
<keyword evidence="1" id="KW-0808">Transferase</keyword>
<dbReference type="RefSeq" id="WP_024741490.1">
    <property type="nucleotide sequence ID" value="NZ_BAUG01000027.1"/>
</dbReference>
<dbReference type="EMBL" id="LT634361">
    <property type="protein sequence ID" value="SFZ83597.1"/>
    <property type="molecule type" value="Genomic_DNA"/>
</dbReference>
<evidence type="ECO:0000313" key="2">
    <source>
        <dbReference type="Proteomes" id="UP000231564"/>
    </source>
</evidence>
<dbReference type="InterPro" id="IPR029063">
    <property type="entry name" value="SAM-dependent_MTases_sf"/>
</dbReference>
<dbReference type="OrthoDB" id="8773442at2"/>
<dbReference type="Pfam" id="PF13489">
    <property type="entry name" value="Methyltransf_23"/>
    <property type="match status" value="1"/>
</dbReference>
<dbReference type="SUPFAM" id="SSF53335">
    <property type="entry name" value="S-adenosyl-L-methionine-dependent methyltransferases"/>
    <property type="match status" value="1"/>
</dbReference>
<keyword evidence="2" id="KW-1185">Reference proteome</keyword>
<keyword evidence="1" id="KW-0489">Methyltransferase</keyword>
<dbReference type="KEGG" id="tmar:MARIT_2134"/>
<dbReference type="GO" id="GO:0008168">
    <property type="term" value="F:methyltransferase activity"/>
    <property type="evidence" value="ECO:0007669"/>
    <property type="project" value="UniProtKB-KW"/>
</dbReference>
<sequence>MKKIKESSTYTYSEGTYNSKNLLARFSHRSRFSVAIKLTLEKEFKSILDYGAGDNKFLKELDLKKGNLIMTAFEPIMENKPIENIEIITKLSDLKKNNFDVISCFETLEHFNESSQLEMLKIFFDKLKDSGRVIISVPIEIGFPSLIKNIRRKSSLKNSIKCFLGIEIPEIRNSEGYIFSHLGFQHKKLEKLISNYFHITKKVNSPFNKLPEQLNSQVFYILEKKC</sequence>
<proteinExistence type="predicted"/>
<dbReference type="Proteomes" id="UP000231564">
    <property type="component" value="Chromosome MARIT"/>
</dbReference>
<dbReference type="GeneID" id="47723616"/>
<reference evidence="1 2" key="1">
    <citation type="submission" date="2016-11" db="EMBL/GenBank/DDBJ databases">
        <authorList>
            <person name="Jaros S."/>
            <person name="Januszkiewicz K."/>
            <person name="Wedrychowicz H."/>
        </authorList>
    </citation>
    <scope>NUCLEOTIDE SEQUENCE [LARGE SCALE GENOMIC DNA]</scope>
    <source>
        <strain evidence="1">NCIMB 2154T</strain>
    </source>
</reference>
<organism evidence="1 2">
    <name type="scientific">Tenacibaculum maritimum NCIMB 2154</name>
    <dbReference type="NCBI Taxonomy" id="1349785"/>
    <lineage>
        <taxon>Bacteria</taxon>
        <taxon>Pseudomonadati</taxon>
        <taxon>Bacteroidota</taxon>
        <taxon>Flavobacteriia</taxon>
        <taxon>Flavobacteriales</taxon>
        <taxon>Flavobacteriaceae</taxon>
        <taxon>Tenacibaculum</taxon>
    </lineage>
</organism>
<protein>
    <submittedName>
        <fullName evidence="1">Methyltransferase type 12</fullName>
    </submittedName>
</protein>
<name>A0A2H1EAW5_9FLAO</name>